<feature type="transmembrane region" description="Helical" evidence="6">
    <location>
        <begin position="150"/>
        <end position="173"/>
    </location>
</feature>
<feature type="transmembrane region" description="Helical" evidence="6">
    <location>
        <begin position="468"/>
        <end position="487"/>
    </location>
</feature>
<dbReference type="Pfam" id="PF07690">
    <property type="entry name" value="MFS_1"/>
    <property type="match status" value="1"/>
</dbReference>
<name>A0A8R2G8W5_BOMMO</name>
<dbReference type="PANTHER" id="PTHR23511">
    <property type="entry name" value="SYNAPTIC VESICLE GLYCOPROTEIN 2"/>
    <property type="match status" value="1"/>
</dbReference>
<dbReference type="PROSITE" id="PS50850">
    <property type="entry name" value="MFS"/>
    <property type="match status" value="1"/>
</dbReference>
<dbReference type="Gene3D" id="1.20.1250.20">
    <property type="entry name" value="MFS general substrate transporter like domains"/>
    <property type="match status" value="1"/>
</dbReference>
<evidence type="ECO:0000259" key="7">
    <source>
        <dbReference type="PROSITE" id="PS50850"/>
    </source>
</evidence>
<dbReference type="KEGG" id="bmor:101745758"/>
<dbReference type="PANTHER" id="PTHR23511:SF35">
    <property type="entry name" value="MAJOR FACILITATOR SUPERFAMILY (MFS) PROFILE DOMAIN-CONTAINING PROTEIN"/>
    <property type="match status" value="1"/>
</dbReference>
<dbReference type="GeneID" id="101745758"/>
<dbReference type="SUPFAM" id="SSF103473">
    <property type="entry name" value="MFS general substrate transporter"/>
    <property type="match status" value="1"/>
</dbReference>
<keyword evidence="4 6" id="KW-1133">Transmembrane helix</keyword>
<proteinExistence type="predicted"/>
<dbReference type="GO" id="GO:0016020">
    <property type="term" value="C:membrane"/>
    <property type="evidence" value="ECO:0007669"/>
    <property type="project" value="UniProtKB-SubCell"/>
</dbReference>
<organism evidence="8 9">
    <name type="scientific">Bombyx mori</name>
    <name type="common">Silk moth</name>
    <dbReference type="NCBI Taxonomy" id="7091"/>
    <lineage>
        <taxon>Eukaryota</taxon>
        <taxon>Metazoa</taxon>
        <taxon>Ecdysozoa</taxon>
        <taxon>Arthropoda</taxon>
        <taxon>Hexapoda</taxon>
        <taxon>Insecta</taxon>
        <taxon>Pterygota</taxon>
        <taxon>Neoptera</taxon>
        <taxon>Endopterygota</taxon>
        <taxon>Lepidoptera</taxon>
        <taxon>Glossata</taxon>
        <taxon>Ditrysia</taxon>
        <taxon>Bombycoidea</taxon>
        <taxon>Bombycidae</taxon>
        <taxon>Bombycinae</taxon>
        <taxon>Bombyx</taxon>
    </lineage>
</organism>
<feature type="transmembrane region" description="Helical" evidence="6">
    <location>
        <begin position="407"/>
        <end position="428"/>
    </location>
</feature>
<protein>
    <recommendedName>
        <fullName evidence="7">Major facilitator superfamily (MFS) profile domain-containing protein</fullName>
    </recommendedName>
</protein>
<evidence type="ECO:0000256" key="1">
    <source>
        <dbReference type="ARBA" id="ARBA00004141"/>
    </source>
</evidence>
<evidence type="ECO:0000313" key="9">
    <source>
        <dbReference type="Proteomes" id="UP000005204"/>
    </source>
</evidence>
<sequence>MVAKRNNVSFEDALTMTGYGKFNLLMFTVCSSVITGMVFEVFSVSYLVPASACELNTTSTQQGIMAGIPLTGVIMTSHIWGYLADTRGRRKILSICMSIGFIAGSIAAFSPDWISFSVFKFTSSAALGGAFALSMTLLSECTLAAKRSSLVILTTTVFMFSSGLMALISIPVLPLKFSYYISILDIHFNSWRLLSLIFSAPSAACAIAVACTYESPKYLVSVRKEEEALKTLRGIFMINSGKSGSLYQVDSVILDEKLTENTKGIFRSMLAQTLPLLQPPLLKRTLLIGLLFAMSYIALNPFMVWLPFIVNSFISPSGGNETKLTLCQMAQLFMDTTKTVQKPSDCTMNKFAMLVVFGMNTILSIFNMFLSSLVSWAGRKRVFIGLQIIAGLSGLCVNLSSIKWLSAIFFVIFLLAILNFGLLTTYSVDIFPTYVRAMAVCLTLMVGRGSAVIGINVLKILIESHCEVAFYIFGGVTICSGLIGVLIPSDAQLLKLKQEDSGKP</sequence>
<evidence type="ECO:0000313" key="8">
    <source>
        <dbReference type="EnsemblMetazoa" id="XP_012545070.1"/>
    </source>
</evidence>
<dbReference type="AlphaFoldDB" id="A0A8R2G8W5"/>
<evidence type="ECO:0000256" key="6">
    <source>
        <dbReference type="SAM" id="Phobius"/>
    </source>
</evidence>
<dbReference type="InterPro" id="IPR020846">
    <property type="entry name" value="MFS_dom"/>
</dbReference>
<keyword evidence="2" id="KW-0813">Transport</keyword>
<dbReference type="GO" id="GO:0022857">
    <property type="term" value="F:transmembrane transporter activity"/>
    <property type="evidence" value="ECO:0007669"/>
    <property type="project" value="InterPro"/>
</dbReference>
<evidence type="ECO:0000256" key="5">
    <source>
        <dbReference type="ARBA" id="ARBA00023136"/>
    </source>
</evidence>
<keyword evidence="5 6" id="KW-0472">Membrane</keyword>
<reference evidence="9" key="1">
    <citation type="journal article" date="2008" name="Insect Biochem. Mol. Biol.">
        <title>The genome of a lepidopteran model insect, the silkworm Bombyx mori.</title>
        <authorList>
            <consortium name="International Silkworm Genome Consortium"/>
        </authorList>
    </citation>
    <scope>NUCLEOTIDE SEQUENCE [LARGE SCALE GENOMIC DNA]</scope>
    <source>
        <strain evidence="9">p50T</strain>
    </source>
</reference>
<comment type="subcellular location">
    <subcellularLocation>
        <location evidence="1">Membrane</location>
        <topology evidence="1">Multi-pass membrane protein</topology>
    </subcellularLocation>
</comment>
<feature type="transmembrane region" description="Helical" evidence="6">
    <location>
        <begin position="24"/>
        <end position="48"/>
    </location>
</feature>
<dbReference type="Proteomes" id="UP000005204">
    <property type="component" value="Unassembled WGS sequence"/>
</dbReference>
<feature type="transmembrane region" description="Helical" evidence="6">
    <location>
        <begin position="193"/>
        <end position="213"/>
    </location>
</feature>
<accession>A0A8R2G8W5</accession>
<feature type="transmembrane region" description="Helical" evidence="6">
    <location>
        <begin position="92"/>
        <end position="110"/>
    </location>
</feature>
<dbReference type="EnsemblMetazoa" id="XM_012689616.3">
    <property type="protein sequence ID" value="XP_012545070.1"/>
    <property type="gene ID" value="LOC101745758"/>
</dbReference>
<dbReference type="InterPro" id="IPR011701">
    <property type="entry name" value="MFS"/>
</dbReference>
<feature type="transmembrane region" description="Helical" evidence="6">
    <location>
        <begin position="351"/>
        <end position="370"/>
    </location>
</feature>
<dbReference type="InterPro" id="IPR036259">
    <property type="entry name" value="MFS_trans_sf"/>
</dbReference>
<evidence type="ECO:0000256" key="3">
    <source>
        <dbReference type="ARBA" id="ARBA00022692"/>
    </source>
</evidence>
<feature type="transmembrane region" description="Helical" evidence="6">
    <location>
        <begin position="440"/>
        <end position="462"/>
    </location>
</feature>
<feature type="transmembrane region" description="Helical" evidence="6">
    <location>
        <begin position="286"/>
        <end position="310"/>
    </location>
</feature>
<feature type="transmembrane region" description="Helical" evidence="6">
    <location>
        <begin position="116"/>
        <end position="138"/>
    </location>
</feature>
<reference evidence="8" key="2">
    <citation type="submission" date="2022-06" db="UniProtKB">
        <authorList>
            <consortium name="EnsemblMetazoa"/>
        </authorList>
    </citation>
    <scope>IDENTIFICATION</scope>
    <source>
        <strain evidence="8">p50T (Dazao)</strain>
    </source>
</reference>
<dbReference type="RefSeq" id="XP_012545070.1">
    <property type="nucleotide sequence ID" value="XM_012689616.4"/>
</dbReference>
<feature type="domain" description="Major facilitator superfamily (MFS) profile" evidence="7">
    <location>
        <begin position="24"/>
        <end position="492"/>
    </location>
</feature>
<keyword evidence="3 6" id="KW-0812">Transmembrane</keyword>
<keyword evidence="9" id="KW-1185">Reference proteome</keyword>
<feature type="transmembrane region" description="Helical" evidence="6">
    <location>
        <begin position="60"/>
        <end position="80"/>
    </location>
</feature>
<dbReference type="OrthoDB" id="433512at2759"/>
<evidence type="ECO:0000256" key="2">
    <source>
        <dbReference type="ARBA" id="ARBA00022448"/>
    </source>
</evidence>
<evidence type="ECO:0000256" key="4">
    <source>
        <dbReference type="ARBA" id="ARBA00022989"/>
    </source>
</evidence>